<dbReference type="PANTHER" id="PTHR24567">
    <property type="entry name" value="CRP FAMILY TRANSCRIPTIONAL REGULATORY PROTEIN"/>
    <property type="match status" value="1"/>
</dbReference>
<evidence type="ECO:0000313" key="3">
    <source>
        <dbReference type="EMBL" id="AFY29996.1"/>
    </source>
</evidence>
<dbReference type="InterPro" id="IPR014710">
    <property type="entry name" value="RmlC-like_jellyroll"/>
</dbReference>
<dbReference type="PROSITE" id="PS50042">
    <property type="entry name" value="CNMP_BINDING_3"/>
    <property type="match status" value="1"/>
</dbReference>
<dbReference type="GO" id="GO:0005829">
    <property type="term" value="C:cytosol"/>
    <property type="evidence" value="ECO:0007669"/>
    <property type="project" value="TreeGrafter"/>
</dbReference>
<sequence>MGPGSKMNRLKELLNDLESVPVERRPLRKLHLDPGEFAYRSGDSGQEVYLVRTGAIELVTLYPETGEGIDGSHGPGHVFGEVELIDGRARTHTARAAKPTELLVFNRDELMDLLFEHPERSLVLGRSVFDRLRDLYTNETLESDLARLREEMQASIREAVVAHEGRVVRSHSGMAAIAVPIVLMVLLAIGSYWYFHRG</sequence>
<dbReference type="EMBL" id="CP003495">
    <property type="protein sequence ID" value="AFY29996.1"/>
    <property type="molecule type" value="Genomic_DNA"/>
</dbReference>
<evidence type="ECO:0000313" key="4">
    <source>
        <dbReference type="Proteomes" id="UP000010388"/>
    </source>
</evidence>
<dbReference type="AlphaFoldDB" id="K9PB78"/>
<organism evidence="3 4">
    <name type="scientific">Cyanobium gracile (strain ATCC 27147 / PCC 6307)</name>
    <dbReference type="NCBI Taxonomy" id="292564"/>
    <lineage>
        <taxon>Bacteria</taxon>
        <taxon>Bacillati</taxon>
        <taxon>Cyanobacteriota</taxon>
        <taxon>Cyanophyceae</taxon>
        <taxon>Synechococcales</taxon>
        <taxon>Prochlorococcaceae</taxon>
        <taxon>Cyanobium</taxon>
    </lineage>
</organism>
<gene>
    <name evidence="3" type="ordered locus">Cyagr_2904</name>
</gene>
<dbReference type="SUPFAM" id="SSF51206">
    <property type="entry name" value="cAMP-binding domain-like"/>
    <property type="match status" value="1"/>
</dbReference>
<dbReference type="Pfam" id="PF00027">
    <property type="entry name" value="cNMP_binding"/>
    <property type="match status" value="1"/>
</dbReference>
<name>K9PB78_CYAGP</name>
<keyword evidence="1" id="KW-0812">Transmembrane</keyword>
<keyword evidence="1" id="KW-0472">Membrane</keyword>
<dbReference type="CDD" id="cd00038">
    <property type="entry name" value="CAP_ED"/>
    <property type="match status" value="1"/>
</dbReference>
<protein>
    <submittedName>
        <fullName evidence="3">Cyclic nucleotide-binding protein</fullName>
    </submittedName>
</protein>
<dbReference type="GO" id="GO:0003700">
    <property type="term" value="F:DNA-binding transcription factor activity"/>
    <property type="evidence" value="ECO:0007669"/>
    <property type="project" value="TreeGrafter"/>
</dbReference>
<dbReference type="InterPro" id="IPR000595">
    <property type="entry name" value="cNMP-bd_dom"/>
</dbReference>
<dbReference type="Gene3D" id="2.60.120.10">
    <property type="entry name" value="Jelly Rolls"/>
    <property type="match status" value="1"/>
</dbReference>
<dbReference type="SMART" id="SM00100">
    <property type="entry name" value="cNMP"/>
    <property type="match status" value="1"/>
</dbReference>
<feature type="transmembrane region" description="Helical" evidence="1">
    <location>
        <begin position="175"/>
        <end position="195"/>
    </location>
</feature>
<evidence type="ECO:0000259" key="2">
    <source>
        <dbReference type="PROSITE" id="PS50042"/>
    </source>
</evidence>
<accession>K9PB78</accession>
<dbReference type="InterPro" id="IPR018490">
    <property type="entry name" value="cNMP-bd_dom_sf"/>
</dbReference>
<dbReference type="HOGENOM" id="CLU_112371_0_0_3"/>
<feature type="domain" description="Cyclic nucleotide-binding" evidence="2">
    <location>
        <begin position="10"/>
        <end position="114"/>
    </location>
</feature>
<reference evidence="4" key="1">
    <citation type="journal article" date="2013" name="Proc. Natl. Acad. Sci. U.S.A.">
        <title>Improving the coverage of the cyanobacterial phylum using diversity-driven genome sequencing.</title>
        <authorList>
            <person name="Shih P.M."/>
            <person name="Wu D."/>
            <person name="Latifi A."/>
            <person name="Axen S.D."/>
            <person name="Fewer D.P."/>
            <person name="Talla E."/>
            <person name="Calteau A."/>
            <person name="Cai F."/>
            <person name="Tandeau de Marsac N."/>
            <person name="Rippka R."/>
            <person name="Herdman M."/>
            <person name="Sivonen K."/>
            <person name="Coursin T."/>
            <person name="Laurent T."/>
            <person name="Goodwin L."/>
            <person name="Nolan M."/>
            <person name="Davenport K.W."/>
            <person name="Han C.S."/>
            <person name="Rubin E.M."/>
            <person name="Eisen J.A."/>
            <person name="Woyke T."/>
            <person name="Gugger M."/>
            <person name="Kerfeld C.A."/>
        </authorList>
    </citation>
    <scope>NUCLEOTIDE SEQUENCE [LARGE SCALE GENOMIC DNA]</scope>
    <source>
        <strain evidence="4">ATCC 27147 / PCC 6307</strain>
    </source>
</reference>
<dbReference type="KEGG" id="cgc:Cyagr_2904"/>
<dbReference type="PANTHER" id="PTHR24567:SF74">
    <property type="entry name" value="HTH-TYPE TRANSCRIPTIONAL REGULATOR ARCR"/>
    <property type="match status" value="1"/>
</dbReference>
<dbReference type="InterPro" id="IPR050397">
    <property type="entry name" value="Env_Response_Regulators"/>
</dbReference>
<keyword evidence="1" id="KW-1133">Transmembrane helix</keyword>
<dbReference type="STRING" id="292564.Cyagr_2904"/>
<proteinExistence type="predicted"/>
<evidence type="ECO:0000256" key="1">
    <source>
        <dbReference type="SAM" id="Phobius"/>
    </source>
</evidence>
<dbReference type="eggNOG" id="COG0664">
    <property type="taxonomic scope" value="Bacteria"/>
</dbReference>
<dbReference type="Proteomes" id="UP000010388">
    <property type="component" value="Chromosome"/>
</dbReference>